<keyword evidence="4" id="KW-1185">Reference proteome</keyword>
<evidence type="ECO:0000313" key="4">
    <source>
        <dbReference type="Proteomes" id="UP000625711"/>
    </source>
</evidence>
<organism evidence="2 4">
    <name type="scientific">Rhynchophorus ferrugineus</name>
    <name type="common">Red palm weevil</name>
    <name type="synonym">Curculio ferrugineus</name>
    <dbReference type="NCBI Taxonomy" id="354439"/>
    <lineage>
        <taxon>Eukaryota</taxon>
        <taxon>Metazoa</taxon>
        <taxon>Ecdysozoa</taxon>
        <taxon>Arthropoda</taxon>
        <taxon>Hexapoda</taxon>
        <taxon>Insecta</taxon>
        <taxon>Pterygota</taxon>
        <taxon>Neoptera</taxon>
        <taxon>Endopterygota</taxon>
        <taxon>Coleoptera</taxon>
        <taxon>Polyphaga</taxon>
        <taxon>Cucujiformia</taxon>
        <taxon>Curculionidae</taxon>
        <taxon>Dryophthorinae</taxon>
        <taxon>Rhynchophorus</taxon>
    </lineage>
</organism>
<dbReference type="EMBL" id="JAACXV010016365">
    <property type="protein sequence ID" value="KAF7264658.1"/>
    <property type="molecule type" value="Genomic_DNA"/>
</dbReference>
<sequence>FFEKYCPLCIKNRINPEKYYPYPLTAPCRATERSSSSFPTSPTASPTPSPSAERYERKKSSGRDIKELSPAATRKNQRDRKGYRKESGSDGLGVESVTSQAKNAISLSCCLEGEAYAVLLRLHLLLAVQRFKCFVNVPVHGKKRPGTVVKVGSVVGQDKKQEDLNVQRTGTFPPFRGHGKVPVRKGTLSHEGPLRNRTIRTPYQHMACLMGMRGNAKESAEDR</sequence>
<evidence type="ECO:0000256" key="1">
    <source>
        <dbReference type="SAM" id="MobiDB-lite"/>
    </source>
</evidence>
<comment type="caution">
    <text evidence="2">The sequence shown here is derived from an EMBL/GenBank/DDBJ whole genome shotgun (WGS) entry which is preliminary data.</text>
</comment>
<dbReference type="EMBL" id="JAACXV010016363">
    <property type="protein sequence ID" value="KAF7264661.1"/>
    <property type="molecule type" value="Genomic_DNA"/>
</dbReference>
<accession>A0A834LZ86</accession>
<dbReference type="AlphaFoldDB" id="A0A834LZ86"/>
<reference evidence="2" key="1">
    <citation type="submission" date="2020-08" db="EMBL/GenBank/DDBJ databases">
        <title>Genome sequencing and assembly of the red palm weevil Rhynchophorus ferrugineus.</title>
        <authorList>
            <person name="Dias G.B."/>
            <person name="Bergman C.M."/>
            <person name="Manee M."/>
        </authorList>
    </citation>
    <scope>NUCLEOTIDE SEQUENCE</scope>
    <source>
        <strain evidence="2">AA-2017</strain>
        <tissue evidence="2">Whole larva</tissue>
    </source>
</reference>
<feature type="region of interest" description="Disordered" evidence="1">
    <location>
        <begin position="31"/>
        <end position="95"/>
    </location>
</feature>
<feature type="region of interest" description="Disordered" evidence="1">
    <location>
        <begin position="174"/>
        <end position="194"/>
    </location>
</feature>
<evidence type="ECO:0000313" key="3">
    <source>
        <dbReference type="EMBL" id="KAF7264661.1"/>
    </source>
</evidence>
<gene>
    <name evidence="3" type="ORF">GWI33_022708</name>
    <name evidence="2" type="ORF">GWI33_022711</name>
</gene>
<feature type="compositionally biased region" description="Low complexity" evidence="1">
    <location>
        <begin position="34"/>
        <end position="52"/>
    </location>
</feature>
<dbReference type="Proteomes" id="UP000625711">
    <property type="component" value="Unassembled WGS sequence"/>
</dbReference>
<name>A0A834LZ86_RHYFE</name>
<evidence type="ECO:0000313" key="2">
    <source>
        <dbReference type="EMBL" id="KAF7264658.1"/>
    </source>
</evidence>
<feature type="non-terminal residue" evidence="2">
    <location>
        <position position="1"/>
    </location>
</feature>
<protein>
    <submittedName>
        <fullName evidence="2">Uncharacterized protein</fullName>
    </submittedName>
</protein>
<feature type="compositionally biased region" description="Basic and acidic residues" evidence="1">
    <location>
        <begin position="53"/>
        <end position="67"/>
    </location>
</feature>
<proteinExistence type="predicted"/>